<organism evidence="3 4">
    <name type="scientific">Eiseniibacteriota bacterium</name>
    <dbReference type="NCBI Taxonomy" id="2212470"/>
    <lineage>
        <taxon>Bacteria</taxon>
        <taxon>Candidatus Eiseniibacteriota</taxon>
    </lineage>
</organism>
<keyword evidence="1" id="KW-1133">Transmembrane helix</keyword>
<evidence type="ECO:0000313" key="3">
    <source>
        <dbReference type="EMBL" id="MBI5171117.1"/>
    </source>
</evidence>
<reference evidence="3" key="1">
    <citation type="submission" date="2020-07" db="EMBL/GenBank/DDBJ databases">
        <title>Huge and variable diversity of episymbiotic CPR bacteria and DPANN archaea in groundwater ecosystems.</title>
        <authorList>
            <person name="He C.Y."/>
            <person name="Keren R."/>
            <person name="Whittaker M."/>
            <person name="Farag I.F."/>
            <person name="Doudna J."/>
            <person name="Cate J.H.D."/>
            <person name="Banfield J.F."/>
        </authorList>
    </citation>
    <scope>NUCLEOTIDE SEQUENCE</scope>
    <source>
        <strain evidence="3">NC_groundwater_1813_Pr3_B-0.1um_71_17</strain>
    </source>
</reference>
<dbReference type="PROSITE" id="PS51257">
    <property type="entry name" value="PROKAR_LIPOPROTEIN"/>
    <property type="match status" value="1"/>
</dbReference>
<evidence type="ECO:0000313" key="4">
    <source>
        <dbReference type="Proteomes" id="UP000696931"/>
    </source>
</evidence>
<name>A0A933W9Y1_UNCEI</name>
<dbReference type="EMBL" id="JACRIW010000119">
    <property type="protein sequence ID" value="MBI5171117.1"/>
    <property type="molecule type" value="Genomic_DNA"/>
</dbReference>
<sequence length="232" mass="24955">MRPGLIAALTALLFAACALSARSARSEETRSISEPLAAAPRDTLRDPNARKHVAFTPAPLERCDYWIVMESAASQVNIEADDWLDDHMVRNSFGVMKNVSPRRSLGGSLDLWWLQGTIAAAPTVRARQWFGRRQSVEASAGWVLNDRDGAVGPIACVRYSPLPAVFVEGGVCQVAVESYGWNPTPPYFDFRYAKSTRAFGGVGLAGAGGAIVWIAEAGAIVVLGVMLMGMND</sequence>
<protein>
    <submittedName>
        <fullName evidence="3">Uncharacterized protein</fullName>
    </submittedName>
</protein>
<evidence type="ECO:0000256" key="1">
    <source>
        <dbReference type="SAM" id="Phobius"/>
    </source>
</evidence>
<dbReference type="AlphaFoldDB" id="A0A933W9Y1"/>
<gene>
    <name evidence="3" type="ORF">HZA61_16645</name>
</gene>
<accession>A0A933W9Y1</accession>
<feature type="signal peptide" evidence="2">
    <location>
        <begin position="1"/>
        <end position="20"/>
    </location>
</feature>
<dbReference type="Proteomes" id="UP000696931">
    <property type="component" value="Unassembled WGS sequence"/>
</dbReference>
<keyword evidence="1" id="KW-0812">Transmembrane</keyword>
<feature type="transmembrane region" description="Helical" evidence="1">
    <location>
        <begin position="198"/>
        <end position="227"/>
    </location>
</feature>
<comment type="caution">
    <text evidence="3">The sequence shown here is derived from an EMBL/GenBank/DDBJ whole genome shotgun (WGS) entry which is preliminary data.</text>
</comment>
<feature type="chain" id="PRO_5037681194" evidence="2">
    <location>
        <begin position="21"/>
        <end position="232"/>
    </location>
</feature>
<keyword evidence="2" id="KW-0732">Signal</keyword>
<evidence type="ECO:0000256" key="2">
    <source>
        <dbReference type="SAM" id="SignalP"/>
    </source>
</evidence>
<proteinExistence type="predicted"/>
<keyword evidence="1" id="KW-0472">Membrane</keyword>